<accession>A0AA38CG23</accession>
<organism evidence="1 2">
    <name type="scientific">Taxus chinensis</name>
    <name type="common">Chinese yew</name>
    <name type="synonym">Taxus wallichiana var. chinensis</name>
    <dbReference type="NCBI Taxonomy" id="29808"/>
    <lineage>
        <taxon>Eukaryota</taxon>
        <taxon>Viridiplantae</taxon>
        <taxon>Streptophyta</taxon>
        <taxon>Embryophyta</taxon>
        <taxon>Tracheophyta</taxon>
        <taxon>Spermatophyta</taxon>
        <taxon>Pinopsida</taxon>
        <taxon>Pinidae</taxon>
        <taxon>Conifers II</taxon>
        <taxon>Cupressales</taxon>
        <taxon>Taxaceae</taxon>
        <taxon>Taxus</taxon>
    </lineage>
</organism>
<comment type="caution">
    <text evidence="1">The sequence shown here is derived from an EMBL/GenBank/DDBJ whole genome shotgun (WGS) entry which is preliminary data.</text>
</comment>
<feature type="non-terminal residue" evidence="1">
    <location>
        <position position="71"/>
    </location>
</feature>
<dbReference type="Proteomes" id="UP000824469">
    <property type="component" value="Unassembled WGS sequence"/>
</dbReference>
<name>A0AA38CG23_TAXCH</name>
<reference evidence="1 2" key="1">
    <citation type="journal article" date="2021" name="Nat. Plants">
        <title>The Taxus genome provides insights into paclitaxel biosynthesis.</title>
        <authorList>
            <person name="Xiong X."/>
            <person name="Gou J."/>
            <person name="Liao Q."/>
            <person name="Li Y."/>
            <person name="Zhou Q."/>
            <person name="Bi G."/>
            <person name="Li C."/>
            <person name="Du R."/>
            <person name="Wang X."/>
            <person name="Sun T."/>
            <person name="Guo L."/>
            <person name="Liang H."/>
            <person name="Lu P."/>
            <person name="Wu Y."/>
            <person name="Zhang Z."/>
            <person name="Ro D.K."/>
            <person name="Shang Y."/>
            <person name="Huang S."/>
            <person name="Yan J."/>
        </authorList>
    </citation>
    <scope>NUCLEOTIDE SEQUENCE [LARGE SCALE GENOMIC DNA]</scope>
    <source>
        <strain evidence="1">Ta-2019</strain>
    </source>
</reference>
<sequence length="71" mass="7579">GTAPSMGDVISALVDKVKELELAQNTQNSYAGQAWAPSYPQNHGKIPTAQNLPVYMNIPNHVDLLTGMGTL</sequence>
<gene>
    <name evidence="1" type="ORF">KI387_039612</name>
</gene>
<evidence type="ECO:0000313" key="2">
    <source>
        <dbReference type="Proteomes" id="UP000824469"/>
    </source>
</evidence>
<evidence type="ECO:0000313" key="1">
    <source>
        <dbReference type="EMBL" id="KAH9296024.1"/>
    </source>
</evidence>
<keyword evidence="2" id="KW-1185">Reference proteome</keyword>
<proteinExistence type="predicted"/>
<protein>
    <submittedName>
        <fullName evidence="1">Uncharacterized protein</fullName>
    </submittedName>
</protein>
<feature type="non-terminal residue" evidence="1">
    <location>
        <position position="1"/>
    </location>
</feature>
<dbReference type="EMBL" id="JAHRHJ020000011">
    <property type="protein sequence ID" value="KAH9296024.1"/>
    <property type="molecule type" value="Genomic_DNA"/>
</dbReference>
<dbReference type="AlphaFoldDB" id="A0AA38CG23"/>